<evidence type="ECO:0000313" key="8">
    <source>
        <dbReference type="EMBL" id="OGD99898.1"/>
    </source>
</evidence>
<dbReference type="InterPro" id="IPR041711">
    <property type="entry name" value="Met-tRNA-FMT_N"/>
</dbReference>
<dbReference type="SUPFAM" id="SSF50486">
    <property type="entry name" value="FMT C-terminal domain-like"/>
    <property type="match status" value="1"/>
</dbReference>
<keyword evidence="3 5" id="KW-0808">Transferase</keyword>
<dbReference type="EC" id="2.1.2.9" evidence="2 5"/>
<evidence type="ECO:0000256" key="5">
    <source>
        <dbReference type="HAMAP-Rule" id="MF_00182"/>
    </source>
</evidence>
<comment type="function">
    <text evidence="5">Attaches a formyl group to the free amino group of methionyl-tRNA(fMet). The formyl group appears to play a dual role in the initiator identity of N-formylmethionyl-tRNA by promoting its recognition by IF2 and preventing the misappropriation of this tRNA by the elongation apparatus.</text>
</comment>
<dbReference type="EMBL" id="MFBT01000008">
    <property type="protein sequence ID" value="OGD99898.1"/>
    <property type="molecule type" value="Genomic_DNA"/>
</dbReference>
<dbReference type="AlphaFoldDB" id="A0A1F5H742"/>
<dbReference type="Pfam" id="PF00551">
    <property type="entry name" value="Formyl_trans_N"/>
    <property type="match status" value="1"/>
</dbReference>
<protein>
    <recommendedName>
        <fullName evidence="2 5">Methionyl-tRNA formyltransferase</fullName>
        <ecNumber evidence="2 5">2.1.2.9</ecNumber>
    </recommendedName>
</protein>
<dbReference type="InterPro" id="IPR005794">
    <property type="entry name" value="Fmt"/>
</dbReference>
<gene>
    <name evidence="5" type="primary">fmt</name>
    <name evidence="8" type="ORF">A3B54_00060</name>
</gene>
<evidence type="ECO:0000256" key="3">
    <source>
        <dbReference type="ARBA" id="ARBA00022679"/>
    </source>
</evidence>
<dbReference type="Pfam" id="PF02911">
    <property type="entry name" value="Formyl_trans_C"/>
    <property type="match status" value="1"/>
</dbReference>
<evidence type="ECO:0000256" key="4">
    <source>
        <dbReference type="ARBA" id="ARBA00022917"/>
    </source>
</evidence>
<reference evidence="8 9" key="1">
    <citation type="journal article" date="2016" name="Nat. Commun.">
        <title>Thousands of microbial genomes shed light on interconnected biogeochemical processes in an aquifer system.</title>
        <authorList>
            <person name="Anantharaman K."/>
            <person name="Brown C.T."/>
            <person name="Hug L.A."/>
            <person name="Sharon I."/>
            <person name="Castelle C.J."/>
            <person name="Probst A.J."/>
            <person name="Thomas B.C."/>
            <person name="Singh A."/>
            <person name="Wilkins M.J."/>
            <person name="Karaoz U."/>
            <person name="Brodie E.L."/>
            <person name="Williams K.H."/>
            <person name="Hubbard S.S."/>
            <person name="Banfield J.F."/>
        </authorList>
    </citation>
    <scope>NUCLEOTIDE SEQUENCE [LARGE SCALE GENOMIC DNA]</scope>
</reference>
<evidence type="ECO:0000259" key="6">
    <source>
        <dbReference type="Pfam" id="PF00551"/>
    </source>
</evidence>
<dbReference type="PANTHER" id="PTHR11138">
    <property type="entry name" value="METHIONYL-TRNA FORMYLTRANSFERASE"/>
    <property type="match status" value="1"/>
</dbReference>
<dbReference type="InterPro" id="IPR005793">
    <property type="entry name" value="Formyl_trans_C"/>
</dbReference>
<dbReference type="CDD" id="cd08704">
    <property type="entry name" value="Met_tRNA_FMT_C"/>
    <property type="match status" value="1"/>
</dbReference>
<evidence type="ECO:0000313" key="9">
    <source>
        <dbReference type="Proteomes" id="UP000177039"/>
    </source>
</evidence>
<dbReference type="Proteomes" id="UP000177039">
    <property type="component" value="Unassembled WGS sequence"/>
</dbReference>
<name>A0A1F5H742_9BACT</name>
<evidence type="ECO:0000259" key="7">
    <source>
        <dbReference type="Pfam" id="PF02911"/>
    </source>
</evidence>
<dbReference type="CDD" id="cd08646">
    <property type="entry name" value="FMT_core_Met-tRNA-FMT_N"/>
    <property type="match status" value="1"/>
</dbReference>
<comment type="similarity">
    <text evidence="1 5">Belongs to the Fmt family.</text>
</comment>
<proteinExistence type="inferred from homology"/>
<dbReference type="HAMAP" id="MF_00182">
    <property type="entry name" value="Formyl_trans"/>
    <property type="match status" value="1"/>
</dbReference>
<dbReference type="PANTHER" id="PTHR11138:SF5">
    <property type="entry name" value="METHIONYL-TRNA FORMYLTRANSFERASE, MITOCHONDRIAL"/>
    <property type="match status" value="1"/>
</dbReference>
<organism evidence="8 9">
    <name type="scientific">Candidatus Curtissbacteria bacterium RIFCSPLOWO2_01_FULL_42_50</name>
    <dbReference type="NCBI Taxonomy" id="1797730"/>
    <lineage>
        <taxon>Bacteria</taxon>
        <taxon>Candidatus Curtissiibacteriota</taxon>
    </lineage>
</organism>
<dbReference type="InterPro" id="IPR002376">
    <property type="entry name" value="Formyl_transf_N"/>
</dbReference>
<feature type="binding site" evidence="5">
    <location>
        <begin position="115"/>
        <end position="118"/>
    </location>
    <ligand>
        <name>(6S)-5,6,7,8-tetrahydrofolate</name>
        <dbReference type="ChEBI" id="CHEBI:57453"/>
    </ligand>
</feature>
<keyword evidence="4 5" id="KW-0648">Protein biosynthesis</keyword>
<dbReference type="GO" id="GO:0004479">
    <property type="term" value="F:methionyl-tRNA formyltransferase activity"/>
    <property type="evidence" value="ECO:0007669"/>
    <property type="project" value="UniProtKB-UniRule"/>
</dbReference>
<sequence length="312" mass="35028">MSDKIPPTHEPTGLKTLFFGTPRLAQVVLEKLINSHHKPQVVVTASDTKSGRGQKLQPSPVKQTALKNRIKVLQPKSLSDPNLKFDLAILVAYGKIISKEILEIPKFGFINIHPSILPKYRGPSPIQSAILAGEEKTGVTIILIDKKIDHGPILAQKEITISRDDTNLTLIEKLGNLGADLLTQVLPKYLSHLRGEKSLHLEGVLKDTEIYLPPKPQDHTKATITKYINKEDGLIDLSNPPDRQTLDRMIRAYHPWPNVWTKWNGKMLKFLPEGKIQPEGKHPMSITEFKNGYPQFYEQISQLFAKQGSPES</sequence>
<dbReference type="Gene3D" id="3.40.50.12230">
    <property type="match status" value="1"/>
</dbReference>
<dbReference type="InterPro" id="IPR044135">
    <property type="entry name" value="Met-tRNA-FMT_C"/>
</dbReference>
<dbReference type="NCBIfam" id="TIGR00460">
    <property type="entry name" value="fmt"/>
    <property type="match status" value="1"/>
</dbReference>
<dbReference type="SUPFAM" id="SSF53328">
    <property type="entry name" value="Formyltransferase"/>
    <property type="match status" value="1"/>
</dbReference>
<dbReference type="GO" id="GO:0005829">
    <property type="term" value="C:cytosol"/>
    <property type="evidence" value="ECO:0007669"/>
    <property type="project" value="TreeGrafter"/>
</dbReference>
<feature type="domain" description="Formyl transferase N-terminal" evidence="6">
    <location>
        <begin position="16"/>
        <end position="186"/>
    </location>
</feature>
<evidence type="ECO:0000256" key="2">
    <source>
        <dbReference type="ARBA" id="ARBA00012261"/>
    </source>
</evidence>
<dbReference type="InterPro" id="IPR036477">
    <property type="entry name" value="Formyl_transf_N_sf"/>
</dbReference>
<dbReference type="InterPro" id="IPR011034">
    <property type="entry name" value="Formyl_transferase-like_C_sf"/>
</dbReference>
<accession>A0A1F5H742</accession>
<feature type="domain" description="Formyl transferase C-terminal" evidence="7">
    <location>
        <begin position="228"/>
        <end position="271"/>
    </location>
</feature>
<evidence type="ECO:0000256" key="1">
    <source>
        <dbReference type="ARBA" id="ARBA00010699"/>
    </source>
</evidence>
<comment type="catalytic activity">
    <reaction evidence="5">
        <text>L-methionyl-tRNA(fMet) + (6R)-10-formyltetrahydrofolate = N-formyl-L-methionyl-tRNA(fMet) + (6S)-5,6,7,8-tetrahydrofolate + H(+)</text>
        <dbReference type="Rhea" id="RHEA:24380"/>
        <dbReference type="Rhea" id="RHEA-COMP:9952"/>
        <dbReference type="Rhea" id="RHEA-COMP:9953"/>
        <dbReference type="ChEBI" id="CHEBI:15378"/>
        <dbReference type="ChEBI" id="CHEBI:57453"/>
        <dbReference type="ChEBI" id="CHEBI:78530"/>
        <dbReference type="ChEBI" id="CHEBI:78844"/>
        <dbReference type="ChEBI" id="CHEBI:195366"/>
        <dbReference type="EC" id="2.1.2.9"/>
    </reaction>
</comment>
<comment type="caution">
    <text evidence="8">The sequence shown here is derived from an EMBL/GenBank/DDBJ whole genome shotgun (WGS) entry which is preliminary data.</text>
</comment>